<protein>
    <submittedName>
        <fullName evidence="1">Uncharacterized protein DUF3604</fullName>
    </submittedName>
</protein>
<dbReference type="Gene3D" id="3.20.20.140">
    <property type="entry name" value="Metal-dependent hydrolases"/>
    <property type="match status" value="1"/>
</dbReference>
<comment type="caution">
    <text evidence="1">The sequence shown here is derived from an EMBL/GenBank/DDBJ whole genome shotgun (WGS) entry which is preliminary data.</text>
</comment>
<dbReference type="EMBL" id="SODZ01000007">
    <property type="protein sequence ID" value="TDX15479.1"/>
    <property type="molecule type" value="Genomic_DNA"/>
</dbReference>
<dbReference type="Pfam" id="PF12228">
    <property type="entry name" value="DUF3604"/>
    <property type="match status" value="2"/>
</dbReference>
<dbReference type="InterPro" id="IPR022028">
    <property type="entry name" value="DUF3604"/>
</dbReference>
<dbReference type="RefSeq" id="WP_103875981.1">
    <property type="nucleotide sequence ID" value="NZ_SODZ01000007.1"/>
</dbReference>
<gene>
    <name evidence="1" type="ORF">C8D74_10777</name>
</gene>
<evidence type="ECO:0000313" key="1">
    <source>
        <dbReference type="EMBL" id="TDX15479.1"/>
    </source>
</evidence>
<accession>A0A4R8ET44</accession>
<evidence type="ECO:0000313" key="2">
    <source>
        <dbReference type="Proteomes" id="UP000294817"/>
    </source>
</evidence>
<sequence>MQEKNKKYGNLEVNVSDKIQVDGEIEFTLTYTVGSLGLAKGGSLKIIFPPYRHQETREYVQVIDYWRPGFAWAVCSEEDIKLNLEVKKVQTAFSHIKNWPDSSRILKISTSKPLKEGQKIIVSYGGVDKPWVNGASPSTRVGILSTKRRNTYLKYYVYVDIEGNKNYIPLEGFPPIQILPKSAKKVIINAPSIVKSNEEFEIKISFRDRYNNPIFDKQLDNKSLLIKNLHDGSIISAVEKSSPFSFKANIKKEGPYEIFSQDNDLKVEKAVLFCSNSLPKIFWGDPHAHSNLTPNIRDNDPGVEPSDCYDYAKNVEYLDFIALIEQTFEFDENDLVNITSETWRKMGELADHYYDSEVFATFTGFELHDRRGDTVVLFKDSLKNIPYPLNKIKRIQDVWETFKNRNFLTIPHLHRYSGGTIEKDDQDTKYGGFNFDNWKQDNPEVERLVEVFSSGWGRFEHNSHSMLLKARSNVEGNTVVDFLNKRKIWGFTASSDDHDGRPGYGGVTGVFARKCTREEIFSGLHERKSIATTHPRIILLFKINSYFLGNVVYFSKSFEEKREIEITALAPKTIKQVEIIKNGEIISSKNYSTSQYLEAKYEDSEPIKENTYYYVRLLQDDGHIAWASPIWFLKK</sequence>
<reference evidence="1 2" key="1">
    <citation type="submission" date="2019-03" db="EMBL/GenBank/DDBJ databases">
        <title>Genomic Encyclopedia of Type Strains, Phase IV (KMG-IV): sequencing the most valuable type-strain genomes for metagenomic binning, comparative biology and taxonomic classification.</title>
        <authorList>
            <person name="Goeker M."/>
        </authorList>
    </citation>
    <scope>NUCLEOTIDE SEQUENCE [LARGE SCALE GENOMIC DNA]</scope>
    <source>
        <strain evidence="1 2">DSM 13575</strain>
    </source>
</reference>
<dbReference type="SUPFAM" id="SSF89550">
    <property type="entry name" value="PHP domain-like"/>
    <property type="match status" value="1"/>
</dbReference>
<proteinExistence type="predicted"/>
<name>A0A4R8ET44_9BACT</name>
<dbReference type="Proteomes" id="UP000294817">
    <property type="component" value="Unassembled WGS sequence"/>
</dbReference>
<dbReference type="InterPro" id="IPR016195">
    <property type="entry name" value="Pol/histidinol_Pase-like"/>
</dbReference>
<organism evidence="1 2">
    <name type="scientific">Petrotoga sibirica</name>
    <dbReference type="NCBI Taxonomy" id="156202"/>
    <lineage>
        <taxon>Bacteria</taxon>
        <taxon>Thermotogati</taxon>
        <taxon>Thermotogota</taxon>
        <taxon>Thermotogae</taxon>
        <taxon>Petrotogales</taxon>
        <taxon>Petrotogaceae</taxon>
        <taxon>Petrotoga</taxon>
    </lineage>
</organism>
<dbReference type="AlphaFoldDB" id="A0A4R8ET44"/>
<keyword evidence="2" id="KW-1185">Reference proteome</keyword>